<dbReference type="GO" id="GO:0044877">
    <property type="term" value="F:protein-containing complex binding"/>
    <property type="evidence" value="ECO:0007669"/>
    <property type="project" value="TreeGrafter"/>
</dbReference>
<protein>
    <submittedName>
        <fullName evidence="2">NADH dehydrogenase</fullName>
    </submittedName>
</protein>
<dbReference type="PANTHER" id="PTHR12126:SF11">
    <property type="entry name" value="NADH DEHYDROGENASE [UBIQUINONE] 1 ALPHA SUBCOMPLEX SUBUNIT 9, MITOCHONDRIAL"/>
    <property type="match status" value="1"/>
</dbReference>
<dbReference type="Proteomes" id="UP000199415">
    <property type="component" value="Unassembled WGS sequence"/>
</dbReference>
<dbReference type="CDD" id="cd05271">
    <property type="entry name" value="NDUFA9_like_SDR_a"/>
    <property type="match status" value="1"/>
</dbReference>
<accession>A0A1G7TCF5</accession>
<dbReference type="RefSeq" id="WP_090020883.1">
    <property type="nucleotide sequence ID" value="NZ_FNCE01000009.1"/>
</dbReference>
<dbReference type="PANTHER" id="PTHR12126">
    <property type="entry name" value="NADH-UBIQUINONE OXIDOREDUCTASE 39 KDA SUBUNIT-RELATED"/>
    <property type="match status" value="1"/>
</dbReference>
<evidence type="ECO:0000259" key="1">
    <source>
        <dbReference type="Pfam" id="PF01370"/>
    </source>
</evidence>
<dbReference type="InterPro" id="IPR036291">
    <property type="entry name" value="NAD(P)-bd_dom_sf"/>
</dbReference>
<dbReference type="AlphaFoldDB" id="A0A1G7TCF5"/>
<evidence type="ECO:0000313" key="2">
    <source>
        <dbReference type="EMBL" id="SDG32983.1"/>
    </source>
</evidence>
<proteinExistence type="predicted"/>
<dbReference type="STRING" id="1082479.SAMN05216241_10918"/>
<name>A0A1G7TCF5_9PROT</name>
<dbReference type="InterPro" id="IPR051207">
    <property type="entry name" value="ComplexI_NDUFA9_subunit"/>
</dbReference>
<dbReference type="FunFam" id="3.40.50.720:FF:000702">
    <property type="entry name" value="NADH dehydrogenase (Ubiquinone)"/>
    <property type="match status" value="1"/>
</dbReference>
<feature type="domain" description="NAD-dependent epimerase/dehydratase" evidence="1">
    <location>
        <begin position="6"/>
        <end position="215"/>
    </location>
</feature>
<dbReference type="InterPro" id="IPR001509">
    <property type="entry name" value="Epimerase_deHydtase"/>
</dbReference>
<evidence type="ECO:0000313" key="3">
    <source>
        <dbReference type="Proteomes" id="UP000199415"/>
    </source>
</evidence>
<keyword evidence="3" id="KW-1185">Reference proteome</keyword>
<dbReference type="Gene3D" id="3.40.50.720">
    <property type="entry name" value="NAD(P)-binding Rossmann-like Domain"/>
    <property type="match status" value="1"/>
</dbReference>
<dbReference type="EMBL" id="FNCE01000009">
    <property type="protein sequence ID" value="SDG32983.1"/>
    <property type="molecule type" value="Genomic_DNA"/>
</dbReference>
<gene>
    <name evidence="2" type="ORF">SAMN05216241_10918</name>
</gene>
<reference evidence="2 3" key="1">
    <citation type="submission" date="2016-10" db="EMBL/GenBank/DDBJ databases">
        <authorList>
            <person name="de Groot N.N."/>
        </authorList>
    </citation>
    <scope>NUCLEOTIDE SEQUENCE [LARGE SCALE GENOMIC DNA]</scope>
    <source>
        <strain evidence="2 3">DSM 25584</strain>
    </source>
</reference>
<dbReference type="OrthoDB" id="9776313at2"/>
<organism evidence="2 3">
    <name type="scientific">Limimonas halophila</name>
    <dbReference type="NCBI Taxonomy" id="1082479"/>
    <lineage>
        <taxon>Bacteria</taxon>
        <taxon>Pseudomonadati</taxon>
        <taxon>Pseudomonadota</taxon>
        <taxon>Alphaproteobacteria</taxon>
        <taxon>Rhodospirillales</taxon>
        <taxon>Rhodovibrionaceae</taxon>
        <taxon>Limimonas</taxon>
    </lineage>
</organism>
<sequence>MERTATVFGGSGFIGRYIVKRLANQGYTVRVAVRDPEAAHFLQPMGNVGQIVRLPVAVQDDDAVRWALEGADVAVNLVGILHETGGVQTFEQVQAQAPARIAKAAADAGVKRFVQLSALGADPESPSVYARTKAMGEKAVLEAFPDATILRPSIVVGPEDSFFNRFARMATLSPVIPLIGGGTTRFQPVYAGDVADAAMAALTRADAKGRIYELGGPRTYTFKQLMALMLEQIRRKRLLLPIPFALAEIQAAILEHLPSPPLTRDQLKLLKVDNVVGGEQPTFADLEISPQAIEAVLPRYMDVYRPGGRFNVRRRVS</sequence>
<dbReference type="SUPFAM" id="SSF51735">
    <property type="entry name" value="NAD(P)-binding Rossmann-fold domains"/>
    <property type="match status" value="1"/>
</dbReference>
<dbReference type="Pfam" id="PF01370">
    <property type="entry name" value="Epimerase"/>
    <property type="match status" value="1"/>
</dbReference>